<evidence type="ECO:0000256" key="1">
    <source>
        <dbReference type="SAM" id="MobiDB-lite"/>
    </source>
</evidence>
<reference evidence="3" key="1">
    <citation type="journal article" date="2019" name="Int. J. Syst. Evol. Microbiol.">
        <title>The Global Catalogue of Microorganisms (GCM) 10K type strain sequencing project: providing services to taxonomists for standard genome sequencing and annotation.</title>
        <authorList>
            <consortium name="The Broad Institute Genomics Platform"/>
            <consortium name="The Broad Institute Genome Sequencing Center for Infectious Disease"/>
            <person name="Wu L."/>
            <person name="Ma J."/>
        </authorList>
    </citation>
    <scope>NUCLEOTIDE SEQUENCE [LARGE SCALE GENOMIC DNA]</scope>
    <source>
        <strain evidence="3">IBRC 10765</strain>
    </source>
</reference>
<evidence type="ECO:0000313" key="2">
    <source>
        <dbReference type="EMBL" id="MFC3853263.1"/>
    </source>
</evidence>
<proteinExistence type="predicted"/>
<evidence type="ECO:0000313" key="3">
    <source>
        <dbReference type="Proteomes" id="UP001595617"/>
    </source>
</evidence>
<keyword evidence="3" id="KW-1185">Reference proteome</keyword>
<name>A0ABV7ZXL1_9GAMM</name>
<dbReference type="RefSeq" id="WP_380696255.1">
    <property type="nucleotide sequence ID" value="NZ_JBHRYR010000003.1"/>
</dbReference>
<comment type="caution">
    <text evidence="2">The sequence shown here is derived from an EMBL/GenBank/DDBJ whole genome shotgun (WGS) entry which is preliminary data.</text>
</comment>
<accession>A0ABV7ZXL1</accession>
<gene>
    <name evidence="2" type="ORF">ACFOOG_10510</name>
</gene>
<feature type="region of interest" description="Disordered" evidence="1">
    <location>
        <begin position="1"/>
        <end position="22"/>
    </location>
</feature>
<dbReference type="Proteomes" id="UP001595617">
    <property type="component" value="Unassembled WGS sequence"/>
</dbReference>
<protein>
    <submittedName>
        <fullName evidence="2">Uncharacterized protein</fullName>
    </submittedName>
</protein>
<organism evidence="2 3">
    <name type="scientific">Saccharospirillum mangrovi</name>
    <dbReference type="NCBI Taxonomy" id="2161747"/>
    <lineage>
        <taxon>Bacteria</taxon>
        <taxon>Pseudomonadati</taxon>
        <taxon>Pseudomonadota</taxon>
        <taxon>Gammaproteobacteria</taxon>
        <taxon>Oceanospirillales</taxon>
        <taxon>Saccharospirillaceae</taxon>
        <taxon>Saccharospirillum</taxon>
    </lineage>
</organism>
<sequence length="74" mass="8194">MKKHEEEGRTHSHDITRLGNEAKDLRASLAETFLISAAIVEEMRAIRQAIPLGRPAVTDVRAAQPLPQQDDGHV</sequence>
<dbReference type="EMBL" id="JBHRYR010000003">
    <property type="protein sequence ID" value="MFC3853263.1"/>
    <property type="molecule type" value="Genomic_DNA"/>
</dbReference>